<feature type="compositionally biased region" description="Low complexity" evidence="1">
    <location>
        <begin position="88"/>
        <end position="112"/>
    </location>
</feature>
<dbReference type="AlphaFoldDB" id="A0A671UG43"/>
<dbReference type="OMA" id="ANRGELH"/>
<feature type="region of interest" description="Disordered" evidence="1">
    <location>
        <begin position="218"/>
        <end position="250"/>
    </location>
</feature>
<proteinExistence type="predicted"/>
<protein>
    <submittedName>
        <fullName evidence="2">Uncharacterized LOC115578784</fullName>
    </submittedName>
</protein>
<dbReference type="GeneID" id="115578784"/>
<dbReference type="Ensembl" id="ENSSAUT00010012415.1">
    <property type="protein sequence ID" value="ENSSAUP00010011664.1"/>
    <property type="gene ID" value="ENSSAUG00010005617.1"/>
</dbReference>
<dbReference type="Proteomes" id="UP000472265">
    <property type="component" value="Chromosome 3"/>
</dbReference>
<dbReference type="PANTHER" id="PTHR31025:SF30">
    <property type="entry name" value="SI:DKEY-15H8.17"/>
    <property type="match status" value="1"/>
</dbReference>
<organism evidence="2 3">
    <name type="scientific">Sparus aurata</name>
    <name type="common">Gilthead sea bream</name>
    <dbReference type="NCBI Taxonomy" id="8175"/>
    <lineage>
        <taxon>Eukaryota</taxon>
        <taxon>Metazoa</taxon>
        <taxon>Chordata</taxon>
        <taxon>Craniata</taxon>
        <taxon>Vertebrata</taxon>
        <taxon>Euteleostomi</taxon>
        <taxon>Actinopterygii</taxon>
        <taxon>Neopterygii</taxon>
        <taxon>Teleostei</taxon>
        <taxon>Neoteleostei</taxon>
        <taxon>Acanthomorphata</taxon>
        <taxon>Eupercaria</taxon>
        <taxon>Spariformes</taxon>
        <taxon>Sparidae</taxon>
        <taxon>Sparus</taxon>
    </lineage>
</organism>
<dbReference type="PANTHER" id="PTHR31025">
    <property type="entry name" value="SI:CH211-196P9.1-RELATED"/>
    <property type="match status" value="1"/>
</dbReference>
<reference evidence="2" key="3">
    <citation type="submission" date="2025-09" db="UniProtKB">
        <authorList>
            <consortium name="Ensembl"/>
        </authorList>
    </citation>
    <scope>IDENTIFICATION</scope>
</reference>
<evidence type="ECO:0000313" key="3">
    <source>
        <dbReference type="Proteomes" id="UP000472265"/>
    </source>
</evidence>
<dbReference type="InParanoid" id="A0A671UG43"/>
<name>A0A671UG43_SPAAU</name>
<gene>
    <name evidence="2" type="primary">LOC115578784</name>
</gene>
<keyword evidence="3" id="KW-1185">Reference proteome</keyword>
<reference evidence="2" key="2">
    <citation type="submission" date="2025-08" db="UniProtKB">
        <authorList>
            <consortium name="Ensembl"/>
        </authorList>
    </citation>
    <scope>IDENTIFICATION</scope>
</reference>
<evidence type="ECO:0000256" key="1">
    <source>
        <dbReference type="SAM" id="MobiDB-lite"/>
    </source>
</evidence>
<reference evidence="2" key="1">
    <citation type="submission" date="2021-04" db="EMBL/GenBank/DDBJ databases">
        <authorList>
            <consortium name="Wellcome Sanger Institute Data Sharing"/>
        </authorList>
    </citation>
    <scope>NUCLEOTIDE SEQUENCE [LARGE SCALE GENOMIC DNA]</scope>
</reference>
<accession>A0A671UG43</accession>
<dbReference type="RefSeq" id="XP_030267813.1">
    <property type="nucleotide sequence ID" value="XM_030411953.1"/>
</dbReference>
<evidence type="ECO:0000313" key="2">
    <source>
        <dbReference type="Ensembl" id="ENSSAUP00010011664.1"/>
    </source>
</evidence>
<sequence>MSALGEDIRQAVLAVLPSLPEDKLQSLLNKLASIGVESQSDLKFIKEEDLPANITPIQCRRLLNAWQTEEQTTCLTLTPVEPSDIFYSTTLDDPPSSESTSSPPSLSSSNSSRMTVNLSAWPENFNVPWNRMPASITAAIAQEKRPSAKDRREMVRIIVDEMRLTELNPSKSQCLTVAKMIVKQHPRCFADVMRDGTVIGSDYGSLLTQLKTRVEHVNRGSAISRRRKQRRVSNSPADTARGPADQYGCVRWQPDCPPGETEESLKEKQREMKDLYCVKGPAGAERGHLTQLMKTTYYLQRKNINANPPPSIDELKNEWPYLFTPKQLYIHFKLLTDIDILDKMEQAMEEKGKLILQFFQQKPAGTNADEIECILVKYNREEMCDPCPCVILLLMAHFRENPEGLILQADVLATATDIERTLPLPDSPRLIVLGEVLTATQWMLSIEGQVVVPPHPNFVAGMAAFFSSYYNFNLVYQEQASCTLEFIQRCFIGLNPTSGTKTAKLVSQRSGKVHEKKNSSVNPHVSSLLRRLMDFEWL</sequence>
<dbReference type="GeneTree" id="ENSGT00940000163828"/>
<feature type="region of interest" description="Disordered" evidence="1">
    <location>
        <begin position="86"/>
        <end position="112"/>
    </location>
</feature>